<dbReference type="RefSeq" id="WP_336497976.1">
    <property type="nucleotide sequence ID" value="NZ_JBAWSY010000008.1"/>
</dbReference>
<evidence type="ECO:0000313" key="2">
    <source>
        <dbReference type="EMBL" id="MEI4770418.1"/>
    </source>
</evidence>
<proteinExistence type="predicted"/>
<evidence type="ECO:0000313" key="3">
    <source>
        <dbReference type="Proteomes" id="UP001364890"/>
    </source>
</evidence>
<dbReference type="SUPFAM" id="SSF55136">
    <property type="entry name" value="Probable bacterial effector-binding domain"/>
    <property type="match status" value="1"/>
</dbReference>
<sequence>MQYRVVEREAFQVIGVNREFPFDVENGGIEAFQTFWNEIQQDGTLNQLLDLKSGEINGLLGIWAEVNKEKNKMNYYVAAEYSGNQPTDFQRIDFPASKWVVFEVQGPFPSAIANTWERIFSEWFPSNPYELSSIKPFEVYLDTNIYKKETYNEIWVPVK</sequence>
<protein>
    <submittedName>
        <fullName evidence="2">GyrI-like domain-containing protein</fullName>
    </submittedName>
</protein>
<organism evidence="2 3">
    <name type="scientific">Psychrobacillus mangrovi</name>
    <dbReference type="NCBI Taxonomy" id="3117745"/>
    <lineage>
        <taxon>Bacteria</taxon>
        <taxon>Bacillati</taxon>
        <taxon>Bacillota</taxon>
        <taxon>Bacilli</taxon>
        <taxon>Bacillales</taxon>
        <taxon>Bacillaceae</taxon>
        <taxon>Psychrobacillus</taxon>
    </lineage>
</organism>
<comment type="caution">
    <text evidence="2">The sequence shown here is derived from an EMBL/GenBank/DDBJ whole genome shotgun (WGS) entry which is preliminary data.</text>
</comment>
<keyword evidence="3" id="KW-1185">Reference proteome</keyword>
<dbReference type="Proteomes" id="UP001364890">
    <property type="component" value="Unassembled WGS sequence"/>
</dbReference>
<dbReference type="InterPro" id="IPR053182">
    <property type="entry name" value="YobU-like_regulator"/>
</dbReference>
<gene>
    <name evidence="2" type="ORF">WAX74_12300</name>
</gene>
<reference evidence="2 3" key="1">
    <citation type="submission" date="2024-01" db="EMBL/GenBank/DDBJ databases">
        <title>Seven novel Bacillus-like species.</title>
        <authorList>
            <person name="Liu G."/>
        </authorList>
    </citation>
    <scope>NUCLEOTIDE SEQUENCE [LARGE SCALE GENOMIC DNA]</scope>
    <source>
        <strain evidence="2 3">FJAT-51614</strain>
    </source>
</reference>
<name>A0ABU8F5Z0_9BACI</name>
<accession>A0ABU8F5Z0</accession>
<dbReference type="InterPro" id="IPR010499">
    <property type="entry name" value="AraC_E-bd"/>
</dbReference>
<dbReference type="InterPro" id="IPR029442">
    <property type="entry name" value="GyrI-like"/>
</dbReference>
<dbReference type="PANTHER" id="PTHR36444:SF3">
    <property type="entry name" value="TRANSCRIPTIONAL ACTIVATOR, PUTATIVE-RELATED"/>
    <property type="match status" value="1"/>
</dbReference>
<dbReference type="PANTHER" id="PTHR36444">
    <property type="entry name" value="TRANSCRIPTIONAL REGULATOR PROTEIN YOBU-RELATED"/>
    <property type="match status" value="1"/>
</dbReference>
<dbReference type="SMART" id="SM00871">
    <property type="entry name" value="AraC_E_bind"/>
    <property type="match status" value="1"/>
</dbReference>
<dbReference type="Pfam" id="PF06445">
    <property type="entry name" value="GyrI-like"/>
    <property type="match status" value="1"/>
</dbReference>
<feature type="domain" description="AraC effector-binding" evidence="1">
    <location>
        <begin position="1"/>
        <end position="159"/>
    </location>
</feature>
<dbReference type="InterPro" id="IPR011256">
    <property type="entry name" value="Reg_factor_effector_dom_sf"/>
</dbReference>
<dbReference type="Gene3D" id="3.20.80.10">
    <property type="entry name" value="Regulatory factor, effector binding domain"/>
    <property type="match status" value="1"/>
</dbReference>
<evidence type="ECO:0000259" key="1">
    <source>
        <dbReference type="SMART" id="SM00871"/>
    </source>
</evidence>
<dbReference type="EMBL" id="JBAWSY010000008">
    <property type="protein sequence ID" value="MEI4770418.1"/>
    <property type="molecule type" value="Genomic_DNA"/>
</dbReference>